<reference evidence="6" key="1">
    <citation type="submission" date="2021-12" db="EMBL/GenBank/DDBJ databases">
        <title>Alicyclobacillaceae gen. nov., sp. nov., isolated from chalcocite enrichment system.</title>
        <authorList>
            <person name="Jiang Z."/>
        </authorList>
    </citation>
    <scope>NUCLEOTIDE SEQUENCE</scope>
    <source>
        <strain evidence="6">MYW30-H2</strain>
    </source>
</reference>
<accession>A0ABY4CTJ8</accession>
<organism evidence="6 7">
    <name type="scientific">Fodinisporobacter ferrooxydans</name>
    <dbReference type="NCBI Taxonomy" id="2901836"/>
    <lineage>
        <taxon>Bacteria</taxon>
        <taxon>Bacillati</taxon>
        <taxon>Bacillota</taxon>
        <taxon>Bacilli</taxon>
        <taxon>Bacillales</taxon>
        <taxon>Alicyclobacillaceae</taxon>
        <taxon>Fodinisporobacter</taxon>
    </lineage>
</organism>
<evidence type="ECO:0000256" key="4">
    <source>
        <dbReference type="ARBA" id="ARBA00022842"/>
    </source>
</evidence>
<comment type="cofactor">
    <cofactor evidence="1">
        <name>Mg(2+)</name>
        <dbReference type="ChEBI" id="CHEBI:18420"/>
    </cofactor>
</comment>
<evidence type="ECO:0000256" key="5">
    <source>
        <dbReference type="ARBA" id="ARBA00023277"/>
    </source>
</evidence>
<dbReference type="RefSeq" id="WP_347437905.1">
    <property type="nucleotide sequence ID" value="NZ_CP089291.1"/>
</dbReference>
<evidence type="ECO:0000256" key="3">
    <source>
        <dbReference type="ARBA" id="ARBA00022801"/>
    </source>
</evidence>
<protein>
    <submittedName>
        <fullName evidence="6">Polysaccharide deacetylase family protein</fullName>
    </submittedName>
</protein>
<dbReference type="PANTHER" id="PTHR31609:SF1">
    <property type="entry name" value="CARBOHYDRATE DEACETYLASE"/>
    <property type="match status" value="1"/>
</dbReference>
<dbReference type="Pfam" id="PF04794">
    <property type="entry name" value="YdjC"/>
    <property type="match status" value="1"/>
</dbReference>
<evidence type="ECO:0000313" key="7">
    <source>
        <dbReference type="Proteomes" id="UP000830167"/>
    </source>
</evidence>
<dbReference type="SUPFAM" id="SSF88713">
    <property type="entry name" value="Glycoside hydrolase/deacetylase"/>
    <property type="match status" value="1"/>
</dbReference>
<keyword evidence="3" id="KW-0378">Hydrolase</keyword>
<sequence>MRTLAEQLGYQRTDRVLIINCDDLGMCHSANEAAFVSLLHGLATSATIMIPCPWAYDAIQRWHQHRNLAIGIHLTLTSEWETYRWRPIAPSWKVPGLIDPDGFMWRSITDVYTHATPEEVYLECKSQIEQGIDWGLDITHLDSHMGVMQIHPCYLQVYAQLAGEYRLPLRMASQNDYAAIGLPDIRNRVAETGIIFCDNLILPEHKYKDETMKEFVLRKLSELPFGISEFFIHASIMTPELQAIVDNWQMRCDEFCLFTADRDIQSKIIQERIFFTTYRLLRDHQRRKTEYWISRRCDRCES</sequence>
<gene>
    <name evidence="6" type="ORF">LSG31_02860</name>
</gene>
<dbReference type="InterPro" id="IPR006879">
    <property type="entry name" value="YdjC-like"/>
</dbReference>
<dbReference type="EMBL" id="CP089291">
    <property type="protein sequence ID" value="UOF91215.1"/>
    <property type="molecule type" value="Genomic_DNA"/>
</dbReference>
<evidence type="ECO:0000313" key="6">
    <source>
        <dbReference type="EMBL" id="UOF91215.1"/>
    </source>
</evidence>
<dbReference type="InterPro" id="IPR011330">
    <property type="entry name" value="Glyco_hydro/deAcase_b/a-brl"/>
</dbReference>
<evidence type="ECO:0000256" key="1">
    <source>
        <dbReference type="ARBA" id="ARBA00001946"/>
    </source>
</evidence>
<evidence type="ECO:0000256" key="2">
    <source>
        <dbReference type="ARBA" id="ARBA00022723"/>
    </source>
</evidence>
<keyword evidence="7" id="KW-1185">Reference proteome</keyword>
<dbReference type="PANTHER" id="PTHR31609">
    <property type="entry name" value="YDJC DEACETYLASE FAMILY MEMBER"/>
    <property type="match status" value="1"/>
</dbReference>
<proteinExistence type="predicted"/>
<dbReference type="Gene3D" id="3.20.20.370">
    <property type="entry name" value="Glycoside hydrolase/deacetylase"/>
    <property type="match status" value="1"/>
</dbReference>
<keyword evidence="2" id="KW-0479">Metal-binding</keyword>
<keyword evidence="4" id="KW-0460">Magnesium</keyword>
<dbReference type="CDD" id="cd10802">
    <property type="entry name" value="YdjC_TTHB029_like"/>
    <property type="match status" value="1"/>
</dbReference>
<name>A0ABY4CTJ8_9BACL</name>
<keyword evidence="5" id="KW-0119">Carbohydrate metabolism</keyword>
<dbReference type="Proteomes" id="UP000830167">
    <property type="component" value="Chromosome"/>
</dbReference>